<dbReference type="AlphaFoldDB" id="A0A939SS35"/>
<comment type="caution">
    <text evidence="2">The sequence shown here is derived from an EMBL/GenBank/DDBJ whole genome shotgun (WGS) entry which is preliminary data.</text>
</comment>
<evidence type="ECO:0000259" key="1">
    <source>
        <dbReference type="PROSITE" id="PS50972"/>
    </source>
</evidence>
<dbReference type="Pfam" id="PF00809">
    <property type="entry name" value="Pterin_bind"/>
    <property type="match status" value="1"/>
</dbReference>
<keyword evidence="2" id="KW-0808">Transferase</keyword>
<feature type="domain" description="Pterin-binding" evidence="1">
    <location>
        <begin position="1"/>
        <end position="110"/>
    </location>
</feature>
<sequence>MMIEGVDIMISVVYLRDRVMKVSVDEELSRVVPGRSFDSSRYSSIQLIHIEVVTEAAMKLDATMINDQWAGHHDPHIFEIVAKYEGEIVLMHNGDGHRDESVVDEMLLYL</sequence>
<name>A0A939SS35_STAXY</name>
<dbReference type="EMBL" id="JAGETT010000059">
    <property type="protein sequence ID" value="MBO1920004.1"/>
    <property type="molecule type" value="Genomic_DNA"/>
</dbReference>
<dbReference type="PROSITE" id="PS50972">
    <property type="entry name" value="PTERIN_BINDING"/>
    <property type="match status" value="1"/>
</dbReference>
<dbReference type="EC" id="2.5.1.15" evidence="2"/>
<dbReference type="InterPro" id="IPR011005">
    <property type="entry name" value="Dihydropteroate_synth-like_sf"/>
</dbReference>
<reference evidence="2" key="1">
    <citation type="submission" date="2021-03" db="EMBL/GenBank/DDBJ databases">
        <title>Molecular epidemiology and mechanisms of colistin and carbapenem resistance in Enterobacteriaceae from clinical isolates, the environment and porcine samples in Pretoria, South Africa.</title>
        <authorList>
            <person name="Bogoshi D."/>
            <person name="Mbelle N.M."/>
            <person name="Naidoo V."/>
            <person name="Osei Sekyere J."/>
        </authorList>
    </citation>
    <scope>NUCLEOTIDE SEQUENCE</scope>
    <source>
        <strain evidence="2">ESB009</strain>
    </source>
</reference>
<organism evidence="2">
    <name type="scientific">Staphylococcus xylosus</name>
    <dbReference type="NCBI Taxonomy" id="1288"/>
    <lineage>
        <taxon>Bacteria</taxon>
        <taxon>Bacillati</taxon>
        <taxon>Bacillota</taxon>
        <taxon>Bacilli</taxon>
        <taxon>Bacillales</taxon>
        <taxon>Staphylococcaceae</taxon>
        <taxon>Staphylococcus</taxon>
    </lineage>
</organism>
<dbReference type="SUPFAM" id="SSF51717">
    <property type="entry name" value="Dihydropteroate synthetase-like"/>
    <property type="match status" value="1"/>
</dbReference>
<evidence type="ECO:0000313" key="2">
    <source>
        <dbReference type="EMBL" id="MBO1920004.1"/>
    </source>
</evidence>
<dbReference type="Gene3D" id="3.20.20.20">
    <property type="entry name" value="Dihydropteroate synthase-like"/>
    <property type="match status" value="1"/>
</dbReference>
<protein>
    <submittedName>
        <fullName evidence="2">Dihydropteroate synthase</fullName>
        <ecNumber evidence="2">2.5.1.15</ecNumber>
    </submittedName>
</protein>
<accession>A0A939SS35</accession>
<dbReference type="InterPro" id="IPR000489">
    <property type="entry name" value="Pterin-binding_dom"/>
</dbReference>
<gene>
    <name evidence="2" type="ORF">J4710_08760</name>
</gene>
<dbReference type="GO" id="GO:0004156">
    <property type="term" value="F:dihydropteroate synthase activity"/>
    <property type="evidence" value="ECO:0007669"/>
    <property type="project" value="UniProtKB-EC"/>
</dbReference>
<dbReference type="GO" id="GO:0042558">
    <property type="term" value="P:pteridine-containing compound metabolic process"/>
    <property type="evidence" value="ECO:0007669"/>
    <property type="project" value="InterPro"/>
</dbReference>
<proteinExistence type="predicted"/>